<dbReference type="EMBL" id="JENW01000042">
    <property type="protein sequence ID" value="KEI16791.1"/>
    <property type="molecule type" value="Genomic_DNA"/>
</dbReference>
<comment type="caution">
    <text evidence="1">The sequence shown here is derived from an EMBL/GenBank/DDBJ whole genome shotgun (WGS) entry which is preliminary data.</text>
</comment>
<keyword evidence="2" id="KW-1185">Reference proteome</keyword>
<dbReference type="Gene3D" id="2.60.40.3440">
    <property type="match status" value="1"/>
</dbReference>
<sequence length="508" mass="56230">MSFNNVFSTITNGAIAFIGNTLSNNLSSAILDIPDGSTIIYAELLWGGMYKSLGENYNDIINSPINFLLPYNEDNFVEIYPQDKQIFSYKNESVYCNSCNVTNYLSKSLGGVYKIKSTAQNSSNDTWRWTLAIIYENSQFPFRKLNLYVGGYVIDNNSNISIPISKFETPSTGQTKAKLILSTINENNSKEGTQILIGANEDNLVNILDNTDNKNYNIIDIDASKGLTNSQNSAIIKLASTKKIYISNAVGIEIDMNAPIIAISHNSIDNNNSIKYTLTIKNDGSIPANNVKLNILPNKNIEYPKKSLTINSNSSSNDINEELNLNTIDPGNSSIITFSGNMLNPHSISNSNPNTVNLTYDFTTNLGTFHRSNKILLKNSKATNIFPPIVSNYEKVTYKNTPISGKILGLSSTSTITDYTINTSPTNGFAKIDSNGTWTYTPKVNFIGQDSFSVNVLDSSGNSSISNIYILVKNIFENQDPLNCCPCNIIYPQELCKYKTNDNPYYCY</sequence>
<organism evidence="1 2">
    <name type="scientific">Clostridium novyi B str. ATCC 27606</name>
    <dbReference type="NCBI Taxonomy" id="1443123"/>
    <lineage>
        <taxon>Bacteria</taxon>
        <taxon>Bacillati</taxon>
        <taxon>Bacillota</taxon>
        <taxon>Clostridia</taxon>
        <taxon>Eubacteriales</taxon>
        <taxon>Clostridiaceae</taxon>
        <taxon>Clostridium</taxon>
    </lineage>
</organism>
<dbReference type="Proteomes" id="UP000027770">
    <property type="component" value="Unassembled WGS sequence"/>
</dbReference>
<proteinExistence type="predicted"/>
<name>A0AA40M5V6_CLONO</name>
<dbReference type="InterPro" id="IPR047589">
    <property type="entry name" value="DUF11_rpt"/>
</dbReference>
<accession>A0AA40M5V6</accession>
<protein>
    <recommendedName>
        <fullName evidence="3">DUF11 domain-containing protein</fullName>
    </recommendedName>
</protein>
<dbReference type="Pfam" id="PF17963">
    <property type="entry name" value="Big_9"/>
    <property type="match status" value="1"/>
</dbReference>
<gene>
    <name evidence="1" type="ORF">Z959_08860</name>
</gene>
<dbReference type="AlphaFoldDB" id="A0AA40M5V6"/>
<evidence type="ECO:0000313" key="1">
    <source>
        <dbReference type="EMBL" id="KEI16791.1"/>
    </source>
</evidence>
<reference evidence="1 2" key="1">
    <citation type="submission" date="2014-02" db="EMBL/GenBank/DDBJ databases">
        <title>Plasmidome dynamics in the species complex Clostridium novyi sensu lato converts strains of independent lineages into distinctly different pathogens.</title>
        <authorList>
            <person name="Skarin H."/>
            <person name="Segerman B."/>
        </authorList>
    </citation>
    <scope>NUCLEOTIDE SEQUENCE [LARGE SCALE GENOMIC DNA]</scope>
    <source>
        <strain evidence="1 2">ATCC 27606</strain>
    </source>
</reference>
<evidence type="ECO:0000313" key="2">
    <source>
        <dbReference type="Proteomes" id="UP000027770"/>
    </source>
</evidence>
<dbReference type="RefSeq" id="WP_039218662.1">
    <property type="nucleotide sequence ID" value="NZ_JENW01000042.1"/>
</dbReference>
<dbReference type="NCBIfam" id="TIGR01451">
    <property type="entry name" value="B_ant_repeat"/>
    <property type="match status" value="1"/>
</dbReference>
<evidence type="ECO:0008006" key="3">
    <source>
        <dbReference type="Google" id="ProtNLM"/>
    </source>
</evidence>